<dbReference type="InterPro" id="IPR009057">
    <property type="entry name" value="Homeodomain-like_sf"/>
</dbReference>
<dbReference type="Proteomes" id="UP000092713">
    <property type="component" value="Unassembled WGS sequence"/>
</dbReference>
<keyword evidence="2" id="KW-1185">Reference proteome</keyword>
<protein>
    <submittedName>
        <fullName evidence="1">Transposase</fullName>
    </submittedName>
</protein>
<proteinExistence type="predicted"/>
<accession>A0A1A7C390</accession>
<name>A0A1A7C390_9BURK</name>
<evidence type="ECO:0000313" key="2">
    <source>
        <dbReference type="Proteomes" id="UP000092713"/>
    </source>
</evidence>
<dbReference type="PATRIC" id="fig|1747903.4.peg.2765"/>
<gene>
    <name evidence="1" type="ORF">ASR47_10094</name>
</gene>
<comment type="caution">
    <text evidence="1">The sequence shown here is derived from an EMBL/GenBank/DDBJ whole genome shotgun (WGS) entry which is preliminary data.</text>
</comment>
<dbReference type="EMBL" id="LOCQ01000054">
    <property type="protein sequence ID" value="OBV39190.1"/>
    <property type="molecule type" value="Genomic_DNA"/>
</dbReference>
<evidence type="ECO:0000313" key="1">
    <source>
        <dbReference type="EMBL" id="OBV39190.1"/>
    </source>
</evidence>
<dbReference type="Pfam" id="PF13565">
    <property type="entry name" value="HTH_32"/>
    <property type="match status" value="1"/>
</dbReference>
<sequence>MKLLILQQAEQQTLRDMGVFHPHPRVRIRAQAIVRLSQGLTLQQTANEFHVHLNSIEAWRQRWNKQGLMGLYEGRHTGRKRKWTAEQQEALRALAQADGGSANSLLRTLAQTEGLPAISQETARRYLHEMQFSYKRYRYSLKKSIHRKLSARLHG</sequence>
<reference evidence="1 2" key="1">
    <citation type="submission" date="2016-04" db="EMBL/GenBank/DDBJ databases">
        <title>Draft genome sequence of Janthinobacterium psychrotolerans sp. nov., isolated from freshwater sediments in Denmark.</title>
        <authorList>
            <person name="Gong X."/>
            <person name="Skrivergaard S."/>
            <person name="Korsgaard B.S."/>
            <person name="Schreiber L."/>
            <person name="Marshall I.P."/>
            <person name="Finster K."/>
            <person name="Schramm A."/>
        </authorList>
    </citation>
    <scope>NUCLEOTIDE SEQUENCE [LARGE SCALE GENOMIC DNA]</scope>
    <source>
        <strain evidence="1 2">S3-2</strain>
    </source>
</reference>
<dbReference type="RefSeq" id="WP_065307966.1">
    <property type="nucleotide sequence ID" value="NZ_LOCQ01000054.1"/>
</dbReference>
<organism evidence="1 2">
    <name type="scientific">Janthinobacterium psychrotolerans</name>
    <dbReference type="NCBI Taxonomy" id="1747903"/>
    <lineage>
        <taxon>Bacteria</taxon>
        <taxon>Pseudomonadati</taxon>
        <taxon>Pseudomonadota</taxon>
        <taxon>Betaproteobacteria</taxon>
        <taxon>Burkholderiales</taxon>
        <taxon>Oxalobacteraceae</taxon>
        <taxon>Janthinobacterium</taxon>
    </lineage>
</organism>
<dbReference type="SUPFAM" id="SSF46689">
    <property type="entry name" value="Homeodomain-like"/>
    <property type="match status" value="1"/>
</dbReference>
<dbReference type="AlphaFoldDB" id="A0A1A7C390"/>
<dbReference type="STRING" id="1747903.ASR47_10094"/>
<dbReference type="OrthoDB" id="8707448at2"/>